<protein>
    <submittedName>
        <fullName evidence="1">Uncharacterized protein</fullName>
    </submittedName>
</protein>
<proteinExistence type="predicted"/>
<dbReference type="STRING" id="658196.A0A397S816"/>
<evidence type="ECO:0000313" key="1">
    <source>
        <dbReference type="EMBL" id="RIA80886.1"/>
    </source>
</evidence>
<keyword evidence="2" id="KW-1185">Reference proteome</keyword>
<reference evidence="1 2" key="1">
    <citation type="submission" date="2018-06" db="EMBL/GenBank/DDBJ databases">
        <title>Comparative genomics reveals the genomic features of Rhizophagus irregularis, R. cerebriforme, R. diaphanum and Gigaspora rosea, and their symbiotic lifestyle signature.</title>
        <authorList>
            <person name="Morin E."/>
            <person name="San Clemente H."/>
            <person name="Chen E.C.H."/>
            <person name="De La Providencia I."/>
            <person name="Hainaut M."/>
            <person name="Kuo A."/>
            <person name="Kohler A."/>
            <person name="Murat C."/>
            <person name="Tang N."/>
            <person name="Roy S."/>
            <person name="Loubradou J."/>
            <person name="Henrissat B."/>
            <person name="Grigoriev I.V."/>
            <person name="Corradi N."/>
            <person name="Roux C."/>
            <person name="Martin F.M."/>
        </authorList>
    </citation>
    <scope>NUCLEOTIDE SEQUENCE [LARGE SCALE GENOMIC DNA]</scope>
    <source>
        <strain evidence="1 2">DAOM 227022</strain>
    </source>
</reference>
<dbReference type="Proteomes" id="UP000265703">
    <property type="component" value="Unassembled WGS sequence"/>
</dbReference>
<dbReference type="InterPro" id="IPR012337">
    <property type="entry name" value="RNaseH-like_sf"/>
</dbReference>
<organism evidence="1 2">
    <name type="scientific">Glomus cerebriforme</name>
    <dbReference type="NCBI Taxonomy" id="658196"/>
    <lineage>
        <taxon>Eukaryota</taxon>
        <taxon>Fungi</taxon>
        <taxon>Fungi incertae sedis</taxon>
        <taxon>Mucoromycota</taxon>
        <taxon>Glomeromycotina</taxon>
        <taxon>Glomeromycetes</taxon>
        <taxon>Glomerales</taxon>
        <taxon>Glomeraceae</taxon>
        <taxon>Glomus</taxon>
    </lineage>
</organism>
<comment type="caution">
    <text evidence="1">The sequence shown here is derived from an EMBL/GenBank/DDBJ whole genome shotgun (WGS) entry which is preliminary data.</text>
</comment>
<sequence length="99" mass="11515">MLKRFKELEPALALLAANDRTINALYPDDEDWRSIKDTLLLLEPLERATKYLSALSYPIMGDTRLIFLGFQSHLEKHAKDNNFSQRTMATLISRKIEDY</sequence>
<evidence type="ECO:0000313" key="2">
    <source>
        <dbReference type="Proteomes" id="UP000265703"/>
    </source>
</evidence>
<dbReference type="AlphaFoldDB" id="A0A397S816"/>
<dbReference type="OrthoDB" id="2350995at2759"/>
<dbReference type="EMBL" id="QKYT01000880">
    <property type="protein sequence ID" value="RIA80886.1"/>
    <property type="molecule type" value="Genomic_DNA"/>
</dbReference>
<dbReference type="SUPFAM" id="SSF53098">
    <property type="entry name" value="Ribonuclease H-like"/>
    <property type="match status" value="1"/>
</dbReference>
<name>A0A397S816_9GLOM</name>
<gene>
    <name evidence="1" type="ORF">C1645_837898</name>
</gene>
<accession>A0A397S816</accession>